<dbReference type="InterPro" id="IPR044537">
    <property type="entry name" value="Rip2-like"/>
</dbReference>
<keyword evidence="8" id="KW-0378">Hydrolase</keyword>
<evidence type="ECO:0000256" key="5">
    <source>
        <dbReference type="ARBA" id="ARBA00022670"/>
    </source>
</evidence>
<evidence type="ECO:0000256" key="8">
    <source>
        <dbReference type="ARBA" id="ARBA00022801"/>
    </source>
</evidence>
<dbReference type="PANTHER" id="PTHR35864:SF1">
    <property type="entry name" value="ZINC METALLOPROTEASE YWHC-RELATED"/>
    <property type="match status" value="1"/>
</dbReference>
<dbReference type="InterPro" id="IPR008915">
    <property type="entry name" value="Peptidase_M50"/>
</dbReference>
<proteinExistence type="inferred from homology"/>
<evidence type="ECO:0000256" key="11">
    <source>
        <dbReference type="ARBA" id="ARBA00023049"/>
    </source>
</evidence>
<dbReference type="AlphaFoldDB" id="A0A1E2USK5"/>
<dbReference type="STRING" id="1818881.A3196_12730"/>
<evidence type="ECO:0000256" key="7">
    <source>
        <dbReference type="ARBA" id="ARBA00022723"/>
    </source>
</evidence>
<evidence type="ECO:0000256" key="13">
    <source>
        <dbReference type="SAM" id="Phobius"/>
    </source>
</evidence>
<name>A0A1E2USK5_9GAMM</name>
<feature type="transmembrane region" description="Helical" evidence="13">
    <location>
        <begin position="57"/>
        <end position="76"/>
    </location>
</feature>
<dbReference type="Pfam" id="PF02163">
    <property type="entry name" value="Peptidase_M50"/>
    <property type="match status" value="1"/>
</dbReference>
<dbReference type="GO" id="GO:0046872">
    <property type="term" value="F:metal ion binding"/>
    <property type="evidence" value="ECO:0007669"/>
    <property type="project" value="UniProtKB-KW"/>
</dbReference>
<keyword evidence="4" id="KW-1003">Cell membrane</keyword>
<keyword evidence="6 13" id="KW-0812">Transmembrane</keyword>
<keyword evidence="7" id="KW-0479">Metal-binding</keyword>
<keyword evidence="5" id="KW-0645">Protease</keyword>
<dbReference type="GO" id="GO:0005886">
    <property type="term" value="C:plasma membrane"/>
    <property type="evidence" value="ECO:0007669"/>
    <property type="project" value="UniProtKB-SubCell"/>
</dbReference>
<feature type="transmembrane region" description="Helical" evidence="13">
    <location>
        <begin position="129"/>
        <end position="150"/>
    </location>
</feature>
<keyword evidence="16" id="KW-1185">Reference proteome</keyword>
<evidence type="ECO:0000256" key="10">
    <source>
        <dbReference type="ARBA" id="ARBA00022989"/>
    </source>
</evidence>
<evidence type="ECO:0000256" key="2">
    <source>
        <dbReference type="ARBA" id="ARBA00004651"/>
    </source>
</evidence>
<gene>
    <name evidence="15" type="ORF">A3196_12730</name>
</gene>
<evidence type="ECO:0000313" key="16">
    <source>
        <dbReference type="Proteomes" id="UP000094849"/>
    </source>
</evidence>
<keyword evidence="10 13" id="KW-1133">Transmembrane helix</keyword>
<feature type="domain" description="Peptidase M50" evidence="14">
    <location>
        <begin position="13"/>
        <end position="192"/>
    </location>
</feature>
<keyword evidence="9" id="KW-0862">Zinc</keyword>
<keyword evidence="11" id="KW-0482">Metalloprotease</keyword>
<dbReference type="EMBL" id="LVJZ01000003">
    <property type="protein sequence ID" value="ODB97545.1"/>
    <property type="molecule type" value="Genomic_DNA"/>
</dbReference>
<evidence type="ECO:0000256" key="6">
    <source>
        <dbReference type="ARBA" id="ARBA00022692"/>
    </source>
</evidence>
<comment type="similarity">
    <text evidence="3">Belongs to the peptidase M50B family.</text>
</comment>
<evidence type="ECO:0000256" key="12">
    <source>
        <dbReference type="ARBA" id="ARBA00023136"/>
    </source>
</evidence>
<evidence type="ECO:0000256" key="1">
    <source>
        <dbReference type="ARBA" id="ARBA00001947"/>
    </source>
</evidence>
<dbReference type="PANTHER" id="PTHR35864">
    <property type="entry name" value="ZINC METALLOPROTEASE MJ0611-RELATED"/>
    <property type="match status" value="1"/>
</dbReference>
<dbReference type="GO" id="GO:0008237">
    <property type="term" value="F:metallopeptidase activity"/>
    <property type="evidence" value="ECO:0007669"/>
    <property type="project" value="UniProtKB-KW"/>
</dbReference>
<evidence type="ECO:0000313" key="15">
    <source>
        <dbReference type="EMBL" id="ODB97545.1"/>
    </source>
</evidence>
<evidence type="ECO:0000259" key="14">
    <source>
        <dbReference type="Pfam" id="PF02163"/>
    </source>
</evidence>
<dbReference type="Proteomes" id="UP000094849">
    <property type="component" value="Unassembled WGS sequence"/>
</dbReference>
<evidence type="ECO:0000256" key="4">
    <source>
        <dbReference type="ARBA" id="ARBA00022475"/>
    </source>
</evidence>
<dbReference type="RefSeq" id="WP_069024558.1">
    <property type="nucleotide sequence ID" value="NZ_LVJZ01000003.1"/>
</dbReference>
<organism evidence="15 16">
    <name type="scientific">Candidatus Thiodiazotropha endoloripes</name>
    <dbReference type="NCBI Taxonomy" id="1818881"/>
    <lineage>
        <taxon>Bacteria</taxon>
        <taxon>Pseudomonadati</taxon>
        <taxon>Pseudomonadota</taxon>
        <taxon>Gammaproteobacteria</taxon>
        <taxon>Chromatiales</taxon>
        <taxon>Sedimenticolaceae</taxon>
        <taxon>Candidatus Thiodiazotropha</taxon>
    </lineage>
</organism>
<sequence length="230" mass="24944">MEGLSLIQKLAIFVLPMIFAITVHEAAHGWMAKRLGDKTAEMLGRVTLNPIKHIDPVGTILVPLGAYLLTGFMFGWAKPVPVNWNNLRQPKRDMGLVALAGPGANLLMALIWAMMVYAGALSLQHFEWLGVPLMLMGVAGVLINAVLMALNLMPIPPLDGGRVVYSLLPPKQAQIFSRLEAYGLFIVLIMLVTGVLGFLLWPLVGLTIKILPASDLVTQLIPVILSPARS</sequence>
<feature type="transmembrane region" description="Helical" evidence="13">
    <location>
        <begin position="96"/>
        <end position="117"/>
    </location>
</feature>
<evidence type="ECO:0000256" key="3">
    <source>
        <dbReference type="ARBA" id="ARBA00007931"/>
    </source>
</evidence>
<dbReference type="GO" id="GO:0006508">
    <property type="term" value="P:proteolysis"/>
    <property type="evidence" value="ECO:0007669"/>
    <property type="project" value="UniProtKB-KW"/>
</dbReference>
<reference evidence="15 16" key="1">
    <citation type="submission" date="2016-03" db="EMBL/GenBank/DDBJ databases">
        <title>Chemosynthetic sulphur-oxidizing symbionts of marine invertebrate animals are capable of nitrogen fixation.</title>
        <authorList>
            <person name="Petersen J.M."/>
            <person name="Kemper A."/>
            <person name="Gruber-Vodicka H."/>
            <person name="Cardini U."/>
            <person name="Geest Mvander."/>
            <person name="Kleiner M."/>
            <person name="Bulgheresi S."/>
            <person name="Fussmann M."/>
            <person name="Herbold C."/>
            <person name="Seah B.K.B."/>
            <person name="Antony C.Paul."/>
            <person name="Liu D."/>
            <person name="Belitz A."/>
            <person name="Weber M."/>
        </authorList>
    </citation>
    <scope>NUCLEOTIDE SEQUENCE [LARGE SCALE GENOMIC DNA]</scope>
    <source>
        <strain evidence="15">G_D</strain>
    </source>
</reference>
<accession>A0A1E2USK5</accession>
<feature type="transmembrane region" description="Helical" evidence="13">
    <location>
        <begin position="6"/>
        <end position="24"/>
    </location>
</feature>
<comment type="caution">
    <text evidence="15">The sequence shown here is derived from an EMBL/GenBank/DDBJ whole genome shotgun (WGS) entry which is preliminary data.</text>
</comment>
<dbReference type="InterPro" id="IPR052348">
    <property type="entry name" value="Metallopeptidase_M50B"/>
</dbReference>
<comment type="subcellular location">
    <subcellularLocation>
        <location evidence="2">Cell membrane</location>
        <topology evidence="2">Multi-pass membrane protein</topology>
    </subcellularLocation>
</comment>
<dbReference type="CDD" id="cd06158">
    <property type="entry name" value="S2P-M50_like_1"/>
    <property type="match status" value="1"/>
</dbReference>
<protein>
    <submittedName>
        <fullName evidence="15">Peptidase</fullName>
    </submittedName>
</protein>
<keyword evidence="12 13" id="KW-0472">Membrane</keyword>
<evidence type="ECO:0000256" key="9">
    <source>
        <dbReference type="ARBA" id="ARBA00022833"/>
    </source>
</evidence>
<feature type="transmembrane region" description="Helical" evidence="13">
    <location>
        <begin position="181"/>
        <end position="204"/>
    </location>
</feature>
<comment type="cofactor">
    <cofactor evidence="1">
        <name>Zn(2+)</name>
        <dbReference type="ChEBI" id="CHEBI:29105"/>
    </cofactor>
</comment>